<keyword evidence="12" id="KW-1185">Reference proteome</keyword>
<feature type="region of interest" description="Disordered" evidence="10">
    <location>
        <begin position="99"/>
        <end position="118"/>
    </location>
</feature>
<comment type="similarity">
    <text evidence="2">Belongs to the DivIVA family.</text>
</comment>
<evidence type="ECO:0000256" key="1">
    <source>
        <dbReference type="ARBA" id="ARBA00004496"/>
    </source>
</evidence>
<sequence>MPLLSADDVHYKTFTPTKFREGYDQDEVDEFLDQVVFTIQSLEERVGTGEPLPAATQPAPVVDGGDEAHGQLRAEYDAANERIAQLEAEKQQLQAELDEARRAVQQAPAPTSTGSTEEASSMLAMAQRVHDEYVRDGEQEGNRIVGEARAQGEQIIREANDEAARVLDKLETERGSLQSKVDDLKQFEREYRTQLRSHLESLIQNVDAGAGN</sequence>
<dbReference type="NCBIfam" id="TIGR03544">
    <property type="entry name" value="DivI1A_domain"/>
    <property type="match status" value="1"/>
</dbReference>
<reference evidence="11 12" key="1">
    <citation type="submission" date="2020-08" db="EMBL/GenBank/DDBJ databases">
        <title>Winkia gen. nov., sp. nov., isolated from faeces of the Anser albifrons in China.</title>
        <authorList>
            <person name="Liu Q."/>
        </authorList>
    </citation>
    <scope>NUCLEOTIDE SEQUENCE [LARGE SCALE GENOMIC DNA]</scope>
    <source>
        <strain evidence="11 12">C62</strain>
    </source>
</reference>
<dbReference type="GO" id="GO:0005737">
    <property type="term" value="C:cytoplasm"/>
    <property type="evidence" value="ECO:0007669"/>
    <property type="project" value="UniProtKB-SubCell"/>
</dbReference>
<evidence type="ECO:0000256" key="3">
    <source>
        <dbReference type="ARBA" id="ARBA00018787"/>
    </source>
</evidence>
<organism evidence="11 12">
    <name type="scientific">Nanchangia anserum</name>
    <dbReference type="NCBI Taxonomy" id="2692125"/>
    <lineage>
        <taxon>Bacteria</taxon>
        <taxon>Bacillati</taxon>
        <taxon>Actinomycetota</taxon>
        <taxon>Actinomycetes</taxon>
        <taxon>Actinomycetales</taxon>
        <taxon>Actinomycetaceae</taxon>
        <taxon>Nanchangia</taxon>
    </lineage>
</organism>
<evidence type="ECO:0000313" key="11">
    <source>
        <dbReference type="EMBL" id="MBD3690232.1"/>
    </source>
</evidence>
<evidence type="ECO:0000256" key="4">
    <source>
        <dbReference type="ARBA" id="ARBA00022490"/>
    </source>
</evidence>
<dbReference type="Pfam" id="PF05103">
    <property type="entry name" value="DivIVA"/>
    <property type="match status" value="1"/>
</dbReference>
<dbReference type="InterPro" id="IPR019933">
    <property type="entry name" value="DivIVA_domain"/>
</dbReference>
<comment type="subcellular location">
    <subcellularLocation>
        <location evidence="1">Cytoplasm</location>
    </subcellularLocation>
</comment>
<proteinExistence type="inferred from homology"/>
<keyword evidence="7" id="KW-0131">Cell cycle</keyword>
<dbReference type="GO" id="GO:0051301">
    <property type="term" value="P:cell division"/>
    <property type="evidence" value="ECO:0007669"/>
    <property type="project" value="UniProtKB-KW"/>
</dbReference>
<keyword evidence="4" id="KW-0963">Cytoplasm</keyword>
<feature type="compositionally biased region" description="Polar residues" evidence="10">
    <location>
        <begin position="108"/>
        <end position="118"/>
    </location>
</feature>
<evidence type="ECO:0000256" key="2">
    <source>
        <dbReference type="ARBA" id="ARBA00009008"/>
    </source>
</evidence>
<evidence type="ECO:0000256" key="6">
    <source>
        <dbReference type="ARBA" id="ARBA00023054"/>
    </source>
</evidence>
<evidence type="ECO:0000313" key="12">
    <source>
        <dbReference type="Proteomes" id="UP000627538"/>
    </source>
</evidence>
<dbReference type="Proteomes" id="UP000627538">
    <property type="component" value="Unassembled WGS sequence"/>
</dbReference>
<dbReference type="Gene3D" id="6.10.250.660">
    <property type="match status" value="1"/>
</dbReference>
<dbReference type="PANTHER" id="PTHR35794">
    <property type="entry name" value="CELL DIVISION PROTEIN DIVIVA"/>
    <property type="match status" value="1"/>
</dbReference>
<name>A0A8I0KSC1_9ACTO</name>
<evidence type="ECO:0000256" key="5">
    <source>
        <dbReference type="ARBA" id="ARBA00022618"/>
    </source>
</evidence>
<dbReference type="EMBL" id="JACRUO010000003">
    <property type="protein sequence ID" value="MBD3690232.1"/>
    <property type="molecule type" value="Genomic_DNA"/>
</dbReference>
<accession>A0A8I0KSC1</accession>
<feature type="coiled-coil region" evidence="9">
    <location>
        <begin position="160"/>
        <end position="187"/>
    </location>
</feature>
<gene>
    <name evidence="11" type="ORF">H8R10_08345</name>
</gene>
<dbReference type="PANTHER" id="PTHR35794:SF2">
    <property type="entry name" value="CELL DIVISION PROTEIN DIVIVA"/>
    <property type="match status" value="1"/>
</dbReference>
<protein>
    <recommendedName>
        <fullName evidence="3">Cell wall synthesis protein Wag31</fullName>
    </recommendedName>
    <alternativeName>
        <fullName evidence="8">Antigen 84</fullName>
    </alternativeName>
</protein>
<keyword evidence="6 9" id="KW-0175">Coiled coil</keyword>
<dbReference type="AlphaFoldDB" id="A0A8I0KSC1"/>
<keyword evidence="5" id="KW-0132">Cell division</keyword>
<evidence type="ECO:0000256" key="7">
    <source>
        <dbReference type="ARBA" id="ARBA00023306"/>
    </source>
</evidence>
<comment type="caution">
    <text evidence="11">The sequence shown here is derived from an EMBL/GenBank/DDBJ whole genome shotgun (WGS) entry which is preliminary data.</text>
</comment>
<dbReference type="InterPro" id="IPR007793">
    <property type="entry name" value="DivIVA_fam"/>
</dbReference>
<evidence type="ECO:0000256" key="9">
    <source>
        <dbReference type="SAM" id="Coils"/>
    </source>
</evidence>
<evidence type="ECO:0000256" key="10">
    <source>
        <dbReference type="SAM" id="MobiDB-lite"/>
    </source>
</evidence>
<evidence type="ECO:0000256" key="8">
    <source>
        <dbReference type="ARBA" id="ARBA00031737"/>
    </source>
</evidence>